<dbReference type="GO" id="GO:0045892">
    <property type="term" value="P:negative regulation of DNA-templated transcription"/>
    <property type="evidence" value="ECO:0007669"/>
    <property type="project" value="TreeGrafter"/>
</dbReference>
<evidence type="ECO:0000313" key="2">
    <source>
        <dbReference type="Proteomes" id="UP000460298"/>
    </source>
</evidence>
<dbReference type="GO" id="GO:1900376">
    <property type="term" value="P:regulation of secondary metabolite biosynthetic process"/>
    <property type="evidence" value="ECO:0007669"/>
    <property type="project" value="TreeGrafter"/>
</dbReference>
<dbReference type="PANTHER" id="PTHR33202">
    <property type="entry name" value="ZINC UPTAKE REGULATION PROTEIN"/>
    <property type="match status" value="1"/>
</dbReference>
<name>A0A833LWI4_9LEPT</name>
<accession>A0A833LWI4</accession>
<gene>
    <name evidence="1" type="ORF">F9K24_15000</name>
</gene>
<dbReference type="CDD" id="cd07153">
    <property type="entry name" value="Fur_like"/>
    <property type="match status" value="1"/>
</dbReference>
<sequence>MKFRLNKREVTDLLKEKGINPTAQRVEIAHLLYQKPQHLSADEILSLLNAEYEQVSQATVYNTLKLFVDKKVVRELIFSSDRIYYDSNTIPHHHFVDIDTGRIFDIPLCIIPVPELDRLNMGDAQILETTLVLRGRFPHRETHVQIQNDLSDHVVKNGERCARESGLDTGIEIGQPSLKSTAS</sequence>
<proteinExistence type="predicted"/>
<protein>
    <submittedName>
        <fullName evidence="1">Transcriptional repressor</fullName>
    </submittedName>
</protein>
<dbReference type="Gene3D" id="1.10.10.10">
    <property type="entry name" value="Winged helix-like DNA-binding domain superfamily/Winged helix DNA-binding domain"/>
    <property type="match status" value="1"/>
</dbReference>
<comment type="caution">
    <text evidence="1">The sequence shown here is derived from an EMBL/GenBank/DDBJ whole genome shotgun (WGS) entry which is preliminary data.</text>
</comment>
<dbReference type="PANTHER" id="PTHR33202:SF8">
    <property type="entry name" value="PEROXIDE-RESPONSIVE REPRESSOR PERR"/>
    <property type="match status" value="1"/>
</dbReference>
<dbReference type="AlphaFoldDB" id="A0A833LWI4"/>
<dbReference type="EMBL" id="WBUI01000016">
    <property type="protein sequence ID" value="KAB2930999.1"/>
    <property type="molecule type" value="Genomic_DNA"/>
</dbReference>
<dbReference type="InterPro" id="IPR036390">
    <property type="entry name" value="WH_DNA-bd_sf"/>
</dbReference>
<dbReference type="Pfam" id="PF01475">
    <property type="entry name" value="FUR"/>
    <property type="match status" value="1"/>
</dbReference>
<dbReference type="GO" id="GO:0003700">
    <property type="term" value="F:DNA-binding transcription factor activity"/>
    <property type="evidence" value="ECO:0007669"/>
    <property type="project" value="InterPro"/>
</dbReference>
<dbReference type="InterPro" id="IPR002481">
    <property type="entry name" value="FUR"/>
</dbReference>
<dbReference type="GO" id="GO:0008270">
    <property type="term" value="F:zinc ion binding"/>
    <property type="evidence" value="ECO:0007669"/>
    <property type="project" value="TreeGrafter"/>
</dbReference>
<dbReference type="SUPFAM" id="SSF46785">
    <property type="entry name" value="Winged helix' DNA-binding domain"/>
    <property type="match status" value="1"/>
</dbReference>
<reference evidence="1 2" key="1">
    <citation type="submission" date="2019-10" db="EMBL/GenBank/DDBJ databases">
        <title>Extracellular Electron Transfer in a Candidatus Methanoperedens spp. Enrichment Culture.</title>
        <authorList>
            <person name="Berger S."/>
            <person name="Rangel Shaw D."/>
            <person name="Berben T."/>
            <person name="In 'T Zandt M."/>
            <person name="Frank J."/>
            <person name="Reimann J."/>
            <person name="Jetten M.S.M."/>
            <person name="Welte C.U."/>
        </authorList>
    </citation>
    <scope>NUCLEOTIDE SEQUENCE [LARGE SCALE GENOMIC DNA]</scope>
    <source>
        <strain evidence="1">SB12</strain>
    </source>
</reference>
<evidence type="ECO:0000313" key="1">
    <source>
        <dbReference type="EMBL" id="KAB2930999.1"/>
    </source>
</evidence>
<dbReference type="GO" id="GO:0000976">
    <property type="term" value="F:transcription cis-regulatory region binding"/>
    <property type="evidence" value="ECO:0007669"/>
    <property type="project" value="TreeGrafter"/>
</dbReference>
<organism evidence="1 2">
    <name type="scientific">Leptonema illini</name>
    <dbReference type="NCBI Taxonomy" id="183"/>
    <lineage>
        <taxon>Bacteria</taxon>
        <taxon>Pseudomonadati</taxon>
        <taxon>Spirochaetota</taxon>
        <taxon>Spirochaetia</taxon>
        <taxon>Leptospirales</taxon>
        <taxon>Leptospiraceae</taxon>
        <taxon>Leptonema</taxon>
    </lineage>
</organism>
<dbReference type="InterPro" id="IPR036388">
    <property type="entry name" value="WH-like_DNA-bd_sf"/>
</dbReference>
<dbReference type="Proteomes" id="UP000460298">
    <property type="component" value="Unassembled WGS sequence"/>
</dbReference>